<organism evidence="1">
    <name type="scientific">Anguilla anguilla</name>
    <name type="common">European freshwater eel</name>
    <name type="synonym">Muraena anguilla</name>
    <dbReference type="NCBI Taxonomy" id="7936"/>
    <lineage>
        <taxon>Eukaryota</taxon>
        <taxon>Metazoa</taxon>
        <taxon>Chordata</taxon>
        <taxon>Craniata</taxon>
        <taxon>Vertebrata</taxon>
        <taxon>Euteleostomi</taxon>
        <taxon>Actinopterygii</taxon>
        <taxon>Neopterygii</taxon>
        <taxon>Teleostei</taxon>
        <taxon>Anguilliformes</taxon>
        <taxon>Anguillidae</taxon>
        <taxon>Anguilla</taxon>
    </lineage>
</organism>
<protein>
    <submittedName>
        <fullName evidence="1">Uncharacterized protein</fullName>
    </submittedName>
</protein>
<dbReference type="AlphaFoldDB" id="A0A0E9XFV0"/>
<reference evidence="1" key="2">
    <citation type="journal article" date="2015" name="Fish Shellfish Immunol.">
        <title>Early steps in the European eel (Anguilla anguilla)-Vibrio vulnificus interaction in the gills: Role of the RtxA13 toxin.</title>
        <authorList>
            <person name="Callol A."/>
            <person name="Pajuelo D."/>
            <person name="Ebbesson L."/>
            <person name="Teles M."/>
            <person name="MacKenzie S."/>
            <person name="Amaro C."/>
        </authorList>
    </citation>
    <scope>NUCLEOTIDE SEQUENCE</scope>
</reference>
<accession>A0A0E9XFV0</accession>
<proteinExistence type="predicted"/>
<name>A0A0E9XFV0_ANGAN</name>
<dbReference type="EMBL" id="GBXM01007291">
    <property type="protein sequence ID" value="JAI01287.1"/>
    <property type="molecule type" value="Transcribed_RNA"/>
</dbReference>
<reference evidence="1" key="1">
    <citation type="submission" date="2014-11" db="EMBL/GenBank/DDBJ databases">
        <authorList>
            <person name="Amaro Gonzalez C."/>
        </authorList>
    </citation>
    <scope>NUCLEOTIDE SEQUENCE</scope>
</reference>
<evidence type="ECO:0000313" key="1">
    <source>
        <dbReference type="EMBL" id="JAI01287.1"/>
    </source>
</evidence>
<sequence>MAYLFPLNDCSFERFQLQQAIYLI</sequence>